<evidence type="ECO:0000259" key="3">
    <source>
        <dbReference type="Pfam" id="PF14229"/>
    </source>
</evidence>
<dbReference type="EMBL" id="JBHTBR010000005">
    <property type="protein sequence ID" value="MFC7291744.1"/>
    <property type="molecule type" value="Genomic_DNA"/>
</dbReference>
<sequence length="786" mass="85521">MTSLLFRVISAHRCRSTHHHIAISALTLLKGENAQEWHDHLLVMHDDLLKGAKAPDAEFKDFKNHVLHISEGEWGGARDAALEWYAKSVMALKAKKWSDAAYALGVMSHYYADPIQPFHTGQTEEEGAIHRAVEWSIAKSRDEILRRIEAKGYPTVPTGEGAGFVSDMVRAGAEKSHPHYQTFLDHYNIDAGAKVPEEGLDDTLLDVIADLVAYATSGLAAIYTRAFEEAGVVPPKSSLTLHGFLSTLDIPIRWITSKLEDASDRRIVSAMYKELTTTGKVIKKLPDDDKQIRKLHAQQVLRIPLKELDAQRMRKIGEKHVARTGSSPAPMAQAVSARPQERQQVANSPTPAQQQPPRTQAPAPAQPANTPQAEAPNVDVAAIAELAQTPPPIAAKVDKKAAREAAKQAKAAEKQRIAQEKADAAARAKAEKEAAAQAKLEAAAQAKANKEAEARAKAEAEEKARLEAIELKEKTDREAQAAKAEKLKAAEEAKAAKLAEQAEKQNEKKRLRAQNNDAESAEAAALLEAAHNTANQREAEQKQASTQAGKTSEPAKATQSEKPKFRVKAASNAPAPAKEETAKSFDALEALRQSWAEEEETDTSNSETVYTANDYEDLEDKSASSVEITDNNDSDDEDDAPRNGSRREPLTNESPIVDAPSIGKKTAARMKNVGIHTVGDFITAKAKELSAKLGGGYMSPTALIDWQDQALLMIDMPSLRVHDAQILVGAGIRCVEDLAESSSRDLFQSATSFLKTKDGARIAQNSGPLDHEEVYDWIEEAQAAFA</sequence>
<dbReference type="Gene3D" id="1.10.575.10">
    <property type="entry name" value="P1 Nuclease"/>
    <property type="match status" value="1"/>
</dbReference>
<protein>
    <submittedName>
        <fullName evidence="4">DUF4332 domain-containing protein</fullName>
    </submittedName>
</protein>
<gene>
    <name evidence="4" type="ORF">ACFQS8_08975</name>
</gene>
<feature type="compositionally biased region" description="Low complexity" evidence="1">
    <location>
        <begin position="521"/>
        <end position="530"/>
    </location>
</feature>
<reference evidence="5" key="1">
    <citation type="journal article" date="2019" name="Int. J. Syst. Evol. Microbiol.">
        <title>The Global Catalogue of Microorganisms (GCM) 10K type strain sequencing project: providing services to taxonomists for standard genome sequencing and annotation.</title>
        <authorList>
            <consortium name="The Broad Institute Genomics Platform"/>
            <consortium name="The Broad Institute Genome Sequencing Center for Infectious Disease"/>
            <person name="Wu L."/>
            <person name="Ma J."/>
        </authorList>
    </citation>
    <scope>NUCLEOTIDE SEQUENCE [LARGE SCALE GENOMIC DNA]</scope>
    <source>
        <strain evidence="5">CCUG 51308</strain>
    </source>
</reference>
<dbReference type="CDD" id="cd10981">
    <property type="entry name" value="ZnPC_S1P1"/>
    <property type="match status" value="1"/>
</dbReference>
<feature type="compositionally biased region" description="Basic and acidic residues" evidence="1">
    <location>
        <begin position="448"/>
        <end position="508"/>
    </location>
</feature>
<dbReference type="Proteomes" id="UP001596492">
    <property type="component" value="Unassembled WGS sequence"/>
</dbReference>
<evidence type="ECO:0000313" key="4">
    <source>
        <dbReference type="EMBL" id="MFC7291744.1"/>
    </source>
</evidence>
<accession>A0ABW2IL60</accession>
<feature type="domain" description="DUF4332" evidence="3">
    <location>
        <begin position="660"/>
        <end position="783"/>
    </location>
</feature>
<proteinExistence type="predicted"/>
<feature type="compositionally biased region" description="Acidic residues" evidence="1">
    <location>
        <begin position="630"/>
        <end position="639"/>
    </location>
</feature>
<evidence type="ECO:0000313" key="5">
    <source>
        <dbReference type="Proteomes" id="UP001596492"/>
    </source>
</evidence>
<dbReference type="InterPro" id="IPR029002">
    <property type="entry name" value="PLPC/GPLD1"/>
</dbReference>
<name>A0ABW2IL60_9PROT</name>
<dbReference type="RefSeq" id="WP_382166985.1">
    <property type="nucleotide sequence ID" value="NZ_JBHTBR010000005.1"/>
</dbReference>
<dbReference type="InterPro" id="IPR008947">
    <property type="entry name" value="PLipase_C/P1_nuclease_dom_sf"/>
</dbReference>
<feature type="region of interest" description="Disordered" evidence="1">
    <location>
        <begin position="595"/>
        <end position="663"/>
    </location>
</feature>
<evidence type="ECO:0000259" key="2">
    <source>
        <dbReference type="Pfam" id="PF00882"/>
    </source>
</evidence>
<dbReference type="Pfam" id="PF14229">
    <property type="entry name" value="DUF4332"/>
    <property type="match status" value="1"/>
</dbReference>
<dbReference type="InterPro" id="IPR025567">
    <property type="entry name" value="DUF4332"/>
</dbReference>
<organism evidence="4 5">
    <name type="scientific">Hirschia litorea</name>
    <dbReference type="NCBI Taxonomy" id="1199156"/>
    <lineage>
        <taxon>Bacteria</taxon>
        <taxon>Pseudomonadati</taxon>
        <taxon>Pseudomonadota</taxon>
        <taxon>Alphaproteobacteria</taxon>
        <taxon>Hyphomonadales</taxon>
        <taxon>Hyphomonadaceae</taxon>
        <taxon>Hirschia</taxon>
    </lineage>
</organism>
<comment type="caution">
    <text evidence="4">The sequence shown here is derived from an EMBL/GenBank/DDBJ whole genome shotgun (WGS) entry which is preliminary data.</text>
</comment>
<dbReference type="Pfam" id="PF00882">
    <property type="entry name" value="Zn_dep_PLPC"/>
    <property type="match status" value="1"/>
</dbReference>
<feature type="region of interest" description="Disordered" evidence="1">
    <location>
        <begin position="406"/>
        <end position="583"/>
    </location>
</feature>
<dbReference type="Gene3D" id="1.10.150.20">
    <property type="entry name" value="5' to 3' exonuclease, C-terminal subdomain"/>
    <property type="match status" value="1"/>
</dbReference>
<feature type="compositionally biased region" description="Low complexity" evidence="1">
    <location>
        <begin position="435"/>
        <end position="447"/>
    </location>
</feature>
<feature type="compositionally biased region" description="Polar residues" evidence="1">
    <location>
        <begin position="532"/>
        <end position="550"/>
    </location>
</feature>
<feature type="compositionally biased region" description="Basic and acidic residues" evidence="1">
    <location>
        <begin position="406"/>
        <end position="434"/>
    </location>
</feature>
<evidence type="ECO:0000256" key="1">
    <source>
        <dbReference type="SAM" id="MobiDB-lite"/>
    </source>
</evidence>
<feature type="domain" description="Phospholipase C/D" evidence="2">
    <location>
        <begin position="17"/>
        <end position="138"/>
    </location>
</feature>
<dbReference type="SUPFAM" id="SSF48537">
    <property type="entry name" value="Phospholipase C/P1 nuclease"/>
    <property type="match status" value="1"/>
</dbReference>
<feature type="region of interest" description="Disordered" evidence="1">
    <location>
        <begin position="319"/>
        <end position="373"/>
    </location>
</feature>
<keyword evidence="5" id="KW-1185">Reference proteome</keyword>
<feature type="compositionally biased region" description="Low complexity" evidence="1">
    <location>
        <begin position="349"/>
        <end position="373"/>
    </location>
</feature>